<dbReference type="SUPFAM" id="SSF47762">
    <property type="entry name" value="PAH2 domain"/>
    <property type="match status" value="1"/>
</dbReference>
<dbReference type="Pfam" id="PF02671">
    <property type="entry name" value="PAH"/>
    <property type="match status" value="1"/>
</dbReference>
<proteinExistence type="predicted"/>
<dbReference type="EnsemblPlants" id="QL08p060408:mrna">
    <property type="protein sequence ID" value="QL08p060408:mrna:CDS:1"/>
    <property type="gene ID" value="QL08p060408"/>
</dbReference>
<evidence type="ECO:0000256" key="4">
    <source>
        <dbReference type="PROSITE-ProRule" id="PRU00810"/>
    </source>
</evidence>
<evidence type="ECO:0000313" key="6">
    <source>
        <dbReference type="Proteomes" id="UP000594261"/>
    </source>
</evidence>
<name>A0A7N2MEA7_QUELO</name>
<keyword evidence="6" id="KW-1185">Reference proteome</keyword>
<keyword evidence="2" id="KW-0678">Repressor</keyword>
<evidence type="ECO:0000256" key="3">
    <source>
        <dbReference type="ARBA" id="ARBA00023242"/>
    </source>
</evidence>
<dbReference type="AlphaFoldDB" id="A0A7N2MEA7"/>
<dbReference type="GO" id="GO:0000118">
    <property type="term" value="C:histone deacetylase complex"/>
    <property type="evidence" value="ECO:0007669"/>
    <property type="project" value="TreeGrafter"/>
</dbReference>
<evidence type="ECO:0000256" key="1">
    <source>
        <dbReference type="ARBA" id="ARBA00004123"/>
    </source>
</evidence>
<keyword evidence="3 4" id="KW-0539">Nucleus</keyword>
<dbReference type="GO" id="GO:0003714">
    <property type="term" value="F:transcription corepressor activity"/>
    <property type="evidence" value="ECO:0007669"/>
    <property type="project" value="InterPro"/>
</dbReference>
<organism evidence="5 6">
    <name type="scientific">Quercus lobata</name>
    <name type="common">Valley oak</name>
    <dbReference type="NCBI Taxonomy" id="97700"/>
    <lineage>
        <taxon>Eukaryota</taxon>
        <taxon>Viridiplantae</taxon>
        <taxon>Streptophyta</taxon>
        <taxon>Embryophyta</taxon>
        <taxon>Tracheophyta</taxon>
        <taxon>Spermatophyta</taxon>
        <taxon>Magnoliopsida</taxon>
        <taxon>eudicotyledons</taxon>
        <taxon>Gunneridae</taxon>
        <taxon>Pentapetalae</taxon>
        <taxon>rosids</taxon>
        <taxon>fabids</taxon>
        <taxon>Fagales</taxon>
        <taxon>Fagaceae</taxon>
        <taxon>Quercus</taxon>
    </lineage>
</organism>
<reference evidence="5" key="2">
    <citation type="submission" date="2021-01" db="UniProtKB">
        <authorList>
            <consortium name="EnsemblPlants"/>
        </authorList>
    </citation>
    <scope>IDENTIFICATION</scope>
</reference>
<protein>
    <submittedName>
        <fullName evidence="5">Uncharacterized protein</fullName>
    </submittedName>
</protein>
<dbReference type="InParanoid" id="A0A7N2MEA7"/>
<dbReference type="InterPro" id="IPR036600">
    <property type="entry name" value="PAH_sf"/>
</dbReference>
<dbReference type="PANTHER" id="PTHR12346:SF0">
    <property type="entry name" value="SIN3A, ISOFORM G"/>
    <property type="match status" value="1"/>
</dbReference>
<comment type="subcellular location">
    <subcellularLocation>
        <location evidence="1 4">Nucleus</location>
    </subcellularLocation>
</comment>
<dbReference type="InterPro" id="IPR039774">
    <property type="entry name" value="Sin3-like"/>
</dbReference>
<accession>A0A7N2MEA7</accession>
<dbReference type="PANTHER" id="PTHR12346">
    <property type="entry name" value="SIN3B-RELATED"/>
    <property type="match status" value="1"/>
</dbReference>
<dbReference type="Gramene" id="QL08p060408:mrna">
    <property type="protein sequence ID" value="QL08p060408:mrna:CDS:1"/>
    <property type="gene ID" value="QL08p060408"/>
</dbReference>
<evidence type="ECO:0000313" key="5">
    <source>
        <dbReference type="EnsemblPlants" id="QL08p060408:mrna:CDS:1"/>
    </source>
</evidence>
<dbReference type="GO" id="GO:0000122">
    <property type="term" value="P:negative regulation of transcription by RNA polymerase II"/>
    <property type="evidence" value="ECO:0007669"/>
    <property type="project" value="TreeGrafter"/>
</dbReference>
<reference evidence="5 6" key="1">
    <citation type="journal article" date="2016" name="G3 (Bethesda)">
        <title>First Draft Assembly and Annotation of the Genome of a California Endemic Oak Quercus lobata Nee (Fagaceae).</title>
        <authorList>
            <person name="Sork V.L."/>
            <person name="Fitz-Gibbon S.T."/>
            <person name="Puiu D."/>
            <person name="Crepeau M."/>
            <person name="Gugger P.F."/>
            <person name="Sherman R."/>
            <person name="Stevens K."/>
            <person name="Langley C.H."/>
            <person name="Pellegrini M."/>
            <person name="Salzberg S.L."/>
        </authorList>
    </citation>
    <scope>NUCLEOTIDE SEQUENCE [LARGE SCALE GENOMIC DNA]</scope>
    <source>
        <strain evidence="5 6">cv. SW786</strain>
    </source>
</reference>
<evidence type="ECO:0000256" key="2">
    <source>
        <dbReference type="ARBA" id="ARBA00022491"/>
    </source>
</evidence>
<dbReference type="EMBL" id="LRBV02000008">
    <property type="status" value="NOT_ANNOTATED_CDS"/>
    <property type="molecule type" value="Genomic_DNA"/>
</dbReference>
<dbReference type="Proteomes" id="UP000594261">
    <property type="component" value="Chromosome 8"/>
</dbReference>
<dbReference type="InterPro" id="IPR003822">
    <property type="entry name" value="PAH"/>
</dbReference>
<dbReference type="PROSITE" id="PS51477">
    <property type="entry name" value="PAH"/>
    <property type="match status" value="1"/>
</dbReference>
<dbReference type="GO" id="GO:0000785">
    <property type="term" value="C:chromatin"/>
    <property type="evidence" value="ECO:0007669"/>
    <property type="project" value="TreeGrafter"/>
</dbReference>
<dbReference type="Gene3D" id="1.20.1160.11">
    <property type="entry name" value="Paired amphipathic helix"/>
    <property type="match status" value="1"/>
</dbReference>
<sequence length="345" mass="40685">MEPSTSFFVLAIKFVNSVQVQFQHNDDDSVYEKYLDFMNDYFEGRTSQVELCDQVTDLLKGHRDLLSAFQAFVDYSQTLVYYRRLTLFKKIQAILSPEAYTDRFLKNFHRYSKGEIDGWQLERYIADIFKEYRASSAVSGDPEKEEEFDDLVKVFNVFAEDLYSISNNPSYRVPKDKECFAPASRSRELEHQVLNNTVKCENPDFKYVEKKLSPDEIFWNQYEDDISEMDVMISTLSSAARRAEELLQKIHSLQMIQPNSKKRIRMEKHLIAEHLIAADLRCIETLYPECGTEMVWCLRKYPGDVLTVVVPRLKQKLKEAEEKRNAGLFTFKNYFEKNIKVERYK</sequence>